<reference evidence="1 2" key="1">
    <citation type="journal article" date="2019" name="Int. J. Syst. Evol. Microbiol.">
        <title>The Global Catalogue of Microorganisms (GCM) 10K type strain sequencing project: providing services to taxonomists for standard genome sequencing and annotation.</title>
        <authorList>
            <consortium name="The Broad Institute Genomics Platform"/>
            <consortium name="The Broad Institute Genome Sequencing Center for Infectious Disease"/>
            <person name="Wu L."/>
            <person name="Ma J."/>
        </authorList>
    </citation>
    <scope>NUCLEOTIDE SEQUENCE [LARGE SCALE GENOMIC DNA]</scope>
    <source>
        <strain evidence="1 2">JCM 4524</strain>
    </source>
</reference>
<accession>A0ABN3RPP7</accession>
<dbReference type="EMBL" id="BAAASJ010000115">
    <property type="protein sequence ID" value="GAA2657765.1"/>
    <property type="molecule type" value="Genomic_DNA"/>
</dbReference>
<protein>
    <submittedName>
        <fullName evidence="1">Uncharacterized protein</fullName>
    </submittedName>
</protein>
<comment type="caution">
    <text evidence="1">The sequence shown here is derived from an EMBL/GenBank/DDBJ whole genome shotgun (WGS) entry which is preliminary data.</text>
</comment>
<evidence type="ECO:0000313" key="1">
    <source>
        <dbReference type="EMBL" id="GAA2657765.1"/>
    </source>
</evidence>
<dbReference type="Proteomes" id="UP001500151">
    <property type="component" value="Unassembled WGS sequence"/>
</dbReference>
<keyword evidence="2" id="KW-1185">Reference proteome</keyword>
<name>A0ABN3RPP7_9ACTN</name>
<organism evidence="1 2">
    <name type="scientific">Streptomyces vastus</name>
    <dbReference type="NCBI Taxonomy" id="285451"/>
    <lineage>
        <taxon>Bacteria</taxon>
        <taxon>Bacillati</taxon>
        <taxon>Actinomycetota</taxon>
        <taxon>Actinomycetes</taxon>
        <taxon>Kitasatosporales</taxon>
        <taxon>Streptomycetaceae</taxon>
        <taxon>Streptomyces</taxon>
    </lineage>
</organism>
<evidence type="ECO:0000313" key="2">
    <source>
        <dbReference type="Proteomes" id="UP001500151"/>
    </source>
</evidence>
<proteinExistence type="predicted"/>
<gene>
    <name evidence="1" type="ORF">GCM10010307_72840</name>
</gene>
<sequence length="82" mass="8977">MIEFVHEILPVGRYIQEALTGSSKALASVDLPSGSSGPLPLQGATVEEFVERRCLLSWLVGDSRRAFDPCHGERVRGRLQIA</sequence>